<name>C0D4C1_9FIRM</name>
<dbReference type="Proteomes" id="UP000004756">
    <property type="component" value="Unassembled WGS sequence"/>
</dbReference>
<feature type="compositionally biased region" description="Polar residues" evidence="1">
    <location>
        <begin position="129"/>
        <end position="143"/>
    </location>
</feature>
<dbReference type="AlphaFoldDB" id="C0D4C1"/>
<protein>
    <submittedName>
        <fullName evidence="2">Uncharacterized protein</fullName>
    </submittedName>
</protein>
<feature type="region of interest" description="Disordered" evidence="1">
    <location>
        <begin position="107"/>
        <end position="151"/>
    </location>
</feature>
<dbReference type="EMBL" id="ACCJ01000332">
    <property type="protein sequence ID" value="EEG53795.1"/>
    <property type="molecule type" value="Genomic_DNA"/>
</dbReference>
<comment type="caution">
    <text evidence="2">The sequence shown here is derived from an EMBL/GenBank/DDBJ whole genome shotgun (WGS) entry which is preliminary data.</text>
</comment>
<gene>
    <name evidence="2" type="ORF">CLOSTASPAR_04115</name>
</gene>
<evidence type="ECO:0000313" key="2">
    <source>
        <dbReference type="EMBL" id="EEG53795.1"/>
    </source>
</evidence>
<evidence type="ECO:0000313" key="3">
    <source>
        <dbReference type="Proteomes" id="UP000004756"/>
    </source>
</evidence>
<organism evidence="2 3">
    <name type="scientific">[Clostridium] asparagiforme DSM 15981</name>
    <dbReference type="NCBI Taxonomy" id="518636"/>
    <lineage>
        <taxon>Bacteria</taxon>
        <taxon>Bacillati</taxon>
        <taxon>Bacillota</taxon>
        <taxon>Clostridia</taxon>
        <taxon>Lachnospirales</taxon>
        <taxon>Lachnospiraceae</taxon>
        <taxon>Enterocloster</taxon>
    </lineage>
</organism>
<evidence type="ECO:0000256" key="1">
    <source>
        <dbReference type="SAM" id="MobiDB-lite"/>
    </source>
</evidence>
<sequence length="151" mass="17114">MLIFWKFRVSLYFKGEMLESTPMAGEGFGGEFREVMLLRSRQHKRRGTVDIHTVFLKEYAVQVHSKACFEASFCPLLLHCRYLSTIDSPPHAPEPLPRHGLAFPAITKRAPRSLTQNKKRASAHKNISETKQPTASNFPSLTRSGGGWQKT</sequence>
<proteinExistence type="predicted"/>
<reference evidence="2 3" key="1">
    <citation type="submission" date="2009-01" db="EMBL/GenBank/DDBJ databases">
        <authorList>
            <person name="Fulton L."/>
            <person name="Clifton S."/>
            <person name="Fulton B."/>
            <person name="Xu J."/>
            <person name="Minx P."/>
            <person name="Pepin K.H."/>
            <person name="Johnson M."/>
            <person name="Bhonagiri V."/>
            <person name="Nash W.E."/>
            <person name="Mardis E.R."/>
            <person name="Wilson R.K."/>
        </authorList>
    </citation>
    <scope>NUCLEOTIDE SEQUENCE [LARGE SCALE GENOMIC DNA]</scope>
    <source>
        <strain evidence="2 3">DSM 15981</strain>
    </source>
</reference>
<keyword evidence="3" id="KW-1185">Reference proteome</keyword>
<reference evidence="2 3" key="2">
    <citation type="submission" date="2009-02" db="EMBL/GenBank/DDBJ databases">
        <title>Draft genome sequence of Clostridium asparagiforme (DSM 15981).</title>
        <authorList>
            <person name="Sudarsanam P."/>
            <person name="Ley R."/>
            <person name="Guruge J."/>
            <person name="Turnbaugh P.J."/>
            <person name="Mahowald M."/>
            <person name="Liep D."/>
            <person name="Gordon J."/>
        </authorList>
    </citation>
    <scope>NUCLEOTIDE SEQUENCE [LARGE SCALE GENOMIC DNA]</scope>
    <source>
        <strain evidence="2 3">DSM 15981</strain>
    </source>
</reference>
<accession>C0D4C1</accession>
<dbReference type="HOGENOM" id="CLU_1728127_0_0_9"/>